<sequence length="202" mass="22540">MSTTTQDSTNLSAAERRQRRKERILNSADARLEKLLPGSISSSVEMTQEADKFSEYSSSSSLDITPDERAPIFNIAESMGGKAICPEPSFIDLIDVYRVQVCVIIGVIFRILTLLHMVNSILPLWITISVVYYSYLLSHAPAKFSMPGYILNFLHAGRINEKAVRYFGVAADTLWSVSSDTMIMAFGFLVSHIVIFAVNLMF</sequence>
<dbReference type="AlphaFoldDB" id="A0A914YZE2"/>
<keyword evidence="3" id="KW-1185">Reference proteome</keyword>
<organism evidence="3 4">
    <name type="scientific">Panagrolaimus superbus</name>
    <dbReference type="NCBI Taxonomy" id="310955"/>
    <lineage>
        <taxon>Eukaryota</taxon>
        <taxon>Metazoa</taxon>
        <taxon>Ecdysozoa</taxon>
        <taxon>Nematoda</taxon>
        <taxon>Chromadorea</taxon>
        <taxon>Rhabditida</taxon>
        <taxon>Tylenchina</taxon>
        <taxon>Panagrolaimomorpha</taxon>
        <taxon>Panagrolaimoidea</taxon>
        <taxon>Panagrolaimidae</taxon>
        <taxon>Panagrolaimus</taxon>
    </lineage>
</organism>
<dbReference type="Proteomes" id="UP000887577">
    <property type="component" value="Unplaced"/>
</dbReference>
<keyword evidence="2" id="KW-1133">Transmembrane helix</keyword>
<feature type="compositionally biased region" description="Polar residues" evidence="1">
    <location>
        <begin position="1"/>
        <end position="12"/>
    </location>
</feature>
<feature type="region of interest" description="Disordered" evidence="1">
    <location>
        <begin position="1"/>
        <end position="21"/>
    </location>
</feature>
<reference evidence="4" key="1">
    <citation type="submission" date="2022-11" db="UniProtKB">
        <authorList>
            <consortium name="WormBaseParasite"/>
        </authorList>
    </citation>
    <scope>IDENTIFICATION</scope>
</reference>
<evidence type="ECO:0000256" key="1">
    <source>
        <dbReference type="SAM" id="MobiDB-lite"/>
    </source>
</evidence>
<keyword evidence="2" id="KW-0472">Membrane</keyword>
<accession>A0A914YZE2</accession>
<keyword evidence="2" id="KW-0812">Transmembrane</keyword>
<protein>
    <submittedName>
        <fullName evidence="4">BHLH domain-containing protein</fullName>
    </submittedName>
</protein>
<evidence type="ECO:0000313" key="4">
    <source>
        <dbReference type="WBParaSite" id="PSU_v2.g5468.t1"/>
    </source>
</evidence>
<feature type="transmembrane region" description="Helical" evidence="2">
    <location>
        <begin position="182"/>
        <end position="201"/>
    </location>
</feature>
<evidence type="ECO:0000256" key="2">
    <source>
        <dbReference type="SAM" id="Phobius"/>
    </source>
</evidence>
<proteinExistence type="predicted"/>
<evidence type="ECO:0000313" key="3">
    <source>
        <dbReference type="Proteomes" id="UP000887577"/>
    </source>
</evidence>
<dbReference type="WBParaSite" id="PSU_v2.g5468.t1">
    <property type="protein sequence ID" value="PSU_v2.g5468.t1"/>
    <property type="gene ID" value="PSU_v2.g5468"/>
</dbReference>
<name>A0A914YZE2_9BILA</name>